<accession>A0A5C5UJ37</accession>
<keyword evidence="9" id="KW-1185">Reference proteome</keyword>
<reference evidence="8 9" key="1">
    <citation type="submission" date="2019-08" db="EMBL/GenBank/DDBJ databases">
        <authorList>
            <person name="Lei W."/>
        </authorList>
    </citation>
    <scope>NUCLEOTIDE SEQUENCE [LARGE SCALE GENOMIC DNA]</scope>
    <source>
        <strain evidence="8 9">CCUG 58627</strain>
    </source>
</reference>
<dbReference type="PANTHER" id="PTHR43369">
    <property type="entry name" value="PHOSPHORIBOSYLGLYCINAMIDE FORMYLTRANSFERASE"/>
    <property type="match status" value="1"/>
</dbReference>
<dbReference type="PANTHER" id="PTHR43369:SF2">
    <property type="entry name" value="PHOSPHORIBOSYLGLYCINAMIDE FORMYLTRANSFERASE"/>
    <property type="match status" value="1"/>
</dbReference>
<dbReference type="CDD" id="cd08645">
    <property type="entry name" value="FMT_core_GART"/>
    <property type="match status" value="1"/>
</dbReference>
<dbReference type="OrthoDB" id="9806170at2"/>
<evidence type="ECO:0000256" key="3">
    <source>
        <dbReference type="ARBA" id="ARBA00022755"/>
    </source>
</evidence>
<protein>
    <recommendedName>
        <fullName evidence="6">Phosphoribosylglycinamide formyltransferase</fullName>
        <ecNumber evidence="6">2.1.2.2</ecNumber>
    </recommendedName>
    <alternativeName>
        <fullName evidence="6">5'-phosphoribosylglycinamide transformylase</fullName>
    </alternativeName>
    <alternativeName>
        <fullName evidence="6">GAR transformylase</fullName>
        <shortName evidence="6">GART</shortName>
    </alternativeName>
</protein>
<dbReference type="EMBL" id="VOHM01000007">
    <property type="protein sequence ID" value="TWT26741.1"/>
    <property type="molecule type" value="Genomic_DNA"/>
</dbReference>
<gene>
    <name evidence="6" type="primary">purN</name>
    <name evidence="8" type="ORF">FRX94_04605</name>
</gene>
<evidence type="ECO:0000313" key="9">
    <source>
        <dbReference type="Proteomes" id="UP000320791"/>
    </source>
</evidence>
<comment type="pathway">
    <text evidence="1 6">Purine metabolism; IMP biosynthesis via de novo pathway; N(2)-formyl-N(1)-(5-phospho-D-ribosyl)glycinamide from N(1)-(5-phospho-D-ribosyl)glycinamide (10-formyl THF route): step 1/1.</text>
</comment>
<dbReference type="InterPro" id="IPR004607">
    <property type="entry name" value="GART"/>
</dbReference>
<evidence type="ECO:0000256" key="6">
    <source>
        <dbReference type="HAMAP-Rule" id="MF_01930"/>
    </source>
</evidence>
<comment type="caution">
    <text evidence="6">Lacks conserved residue(s) required for the propagation of feature annotation.</text>
</comment>
<feature type="binding site" evidence="6">
    <location>
        <position position="60"/>
    </location>
    <ligand>
        <name>(6R)-10-formyltetrahydrofolate</name>
        <dbReference type="ChEBI" id="CHEBI:195366"/>
    </ligand>
</feature>
<evidence type="ECO:0000313" key="8">
    <source>
        <dbReference type="EMBL" id="TWT26741.1"/>
    </source>
</evidence>
<evidence type="ECO:0000256" key="4">
    <source>
        <dbReference type="ARBA" id="ARBA00038440"/>
    </source>
</evidence>
<feature type="site" description="Raises pKa of active site His" evidence="6">
    <location>
        <position position="140"/>
    </location>
</feature>
<feature type="binding site" evidence="6">
    <location>
        <position position="102"/>
    </location>
    <ligand>
        <name>(6R)-10-formyltetrahydrofolate</name>
        <dbReference type="ChEBI" id="CHEBI:195366"/>
    </ligand>
</feature>
<dbReference type="AlphaFoldDB" id="A0A5C5UJ37"/>
<organism evidence="8 9">
    <name type="scientific">Corynebacterium canis</name>
    <dbReference type="NCBI Taxonomy" id="679663"/>
    <lineage>
        <taxon>Bacteria</taxon>
        <taxon>Bacillati</taxon>
        <taxon>Actinomycetota</taxon>
        <taxon>Actinomycetes</taxon>
        <taxon>Mycobacteriales</taxon>
        <taxon>Corynebacteriaceae</taxon>
        <taxon>Corynebacterium</taxon>
    </lineage>
</organism>
<dbReference type="SUPFAM" id="SSF53328">
    <property type="entry name" value="Formyltransferase"/>
    <property type="match status" value="1"/>
</dbReference>
<dbReference type="InterPro" id="IPR036477">
    <property type="entry name" value="Formyl_transf_N_sf"/>
</dbReference>
<dbReference type="Pfam" id="PF00551">
    <property type="entry name" value="Formyl_trans_N"/>
    <property type="match status" value="1"/>
</dbReference>
<dbReference type="EC" id="2.1.2.2" evidence="6"/>
<comment type="function">
    <text evidence="6">Catalyzes the transfer of a formyl group from 10-formyltetrahydrofolate to 5-phospho-ribosyl-glycinamide (GAR), producing 5-phospho-ribosyl-N-formylglycinamide (FGAR) and tetrahydrofolate.</text>
</comment>
<dbReference type="InterPro" id="IPR001555">
    <property type="entry name" value="GART_AS"/>
</dbReference>
<dbReference type="NCBIfam" id="TIGR00639">
    <property type="entry name" value="PurN"/>
    <property type="match status" value="1"/>
</dbReference>
<dbReference type="GO" id="GO:0004644">
    <property type="term" value="F:phosphoribosylglycinamide formyltransferase activity"/>
    <property type="evidence" value="ECO:0007669"/>
    <property type="project" value="UniProtKB-UniRule"/>
</dbReference>
<name>A0A5C5UJ37_9CORY</name>
<keyword evidence="3 6" id="KW-0658">Purine biosynthesis</keyword>
<dbReference type="InterPro" id="IPR002376">
    <property type="entry name" value="Formyl_transf_N"/>
</dbReference>
<keyword evidence="2 6" id="KW-0808">Transferase</keyword>
<evidence type="ECO:0000259" key="7">
    <source>
        <dbReference type="Pfam" id="PF00551"/>
    </source>
</evidence>
<dbReference type="GO" id="GO:0005829">
    <property type="term" value="C:cytosol"/>
    <property type="evidence" value="ECO:0007669"/>
    <property type="project" value="TreeGrafter"/>
</dbReference>
<dbReference type="Gene3D" id="3.40.50.170">
    <property type="entry name" value="Formyl transferase, N-terminal domain"/>
    <property type="match status" value="1"/>
</dbReference>
<feature type="domain" description="Formyl transferase N-terminal" evidence="7">
    <location>
        <begin position="1"/>
        <end position="177"/>
    </location>
</feature>
<feature type="active site" description="Proton donor" evidence="6">
    <location>
        <position position="104"/>
    </location>
</feature>
<dbReference type="RefSeq" id="WP_146324016.1">
    <property type="nucleotide sequence ID" value="NZ_BAABLR010000007.1"/>
</dbReference>
<evidence type="ECO:0000256" key="5">
    <source>
        <dbReference type="ARBA" id="ARBA00047664"/>
    </source>
</evidence>
<proteinExistence type="inferred from homology"/>
<comment type="catalytic activity">
    <reaction evidence="5 6">
        <text>N(1)-(5-phospho-beta-D-ribosyl)glycinamide + (6R)-10-formyltetrahydrofolate = N(2)-formyl-N(1)-(5-phospho-beta-D-ribosyl)glycinamide + (6S)-5,6,7,8-tetrahydrofolate + H(+)</text>
        <dbReference type="Rhea" id="RHEA:15053"/>
        <dbReference type="ChEBI" id="CHEBI:15378"/>
        <dbReference type="ChEBI" id="CHEBI:57453"/>
        <dbReference type="ChEBI" id="CHEBI:143788"/>
        <dbReference type="ChEBI" id="CHEBI:147286"/>
        <dbReference type="ChEBI" id="CHEBI:195366"/>
        <dbReference type="EC" id="2.1.2.2"/>
    </reaction>
</comment>
<dbReference type="PROSITE" id="PS00373">
    <property type="entry name" value="GART"/>
    <property type="match status" value="1"/>
</dbReference>
<dbReference type="GO" id="GO:0006189">
    <property type="term" value="P:'de novo' IMP biosynthetic process"/>
    <property type="evidence" value="ECO:0007669"/>
    <property type="project" value="UniProtKB-UniRule"/>
</dbReference>
<evidence type="ECO:0000256" key="2">
    <source>
        <dbReference type="ARBA" id="ARBA00022679"/>
    </source>
</evidence>
<comment type="caution">
    <text evidence="8">The sequence shown here is derived from an EMBL/GenBank/DDBJ whole genome shotgun (WGS) entry which is preliminary data.</text>
</comment>
<dbReference type="HAMAP" id="MF_01930">
    <property type="entry name" value="PurN"/>
    <property type="match status" value="1"/>
</dbReference>
<feature type="binding site" evidence="6">
    <location>
        <begin position="85"/>
        <end position="88"/>
    </location>
    <ligand>
        <name>(6R)-10-formyltetrahydrofolate</name>
        <dbReference type="ChEBI" id="CHEBI:195366"/>
    </ligand>
</feature>
<dbReference type="Proteomes" id="UP000320791">
    <property type="component" value="Unassembled WGS sequence"/>
</dbReference>
<evidence type="ECO:0000256" key="1">
    <source>
        <dbReference type="ARBA" id="ARBA00005054"/>
    </source>
</evidence>
<comment type="similarity">
    <text evidence="4 6">Belongs to the GART family.</text>
</comment>
<sequence>MNVVILVSGTGTLLQSIVAAQGESYRVVGTVADKDCPAVERARQAGIPTTVVAFAEQPDRAAWNLELAAAVAGYNPDLVLSAGFMRILGPGFLERFPNKVINTHPALLPSFPGAHAVRDALAYGVKITGSTVHLVDEGVDTGPIIAQAAVDVLPEDSEATLHERIKVAERQLIVDVLRAPGVYGVGGVDKRGA</sequence>
<dbReference type="UniPathway" id="UPA00074">
    <property type="reaction ID" value="UER00126"/>
</dbReference>